<keyword evidence="10" id="KW-1015">Disulfide bond</keyword>
<dbReference type="OrthoDB" id="422368at2759"/>
<dbReference type="Pfam" id="PF10250">
    <property type="entry name" value="O-FucT"/>
    <property type="match status" value="1"/>
</dbReference>
<comment type="caution">
    <text evidence="19">The sequence shown here is derived from an EMBL/GenBank/DDBJ whole genome shotgun (WGS) entry which is preliminary data.</text>
</comment>
<gene>
    <name evidence="19" type="ORF">BDFB_007569</name>
</gene>
<dbReference type="InterPro" id="IPR019378">
    <property type="entry name" value="GDP-Fuc_O-FucTrfase"/>
</dbReference>
<evidence type="ECO:0000256" key="10">
    <source>
        <dbReference type="ARBA" id="ARBA00023157"/>
    </source>
</evidence>
<dbReference type="Proteomes" id="UP000292052">
    <property type="component" value="Unassembled WGS sequence"/>
</dbReference>
<comment type="catalytic activity">
    <reaction evidence="18">
        <text>L-seryl-[protein] + GDP-beta-L-fucose = 3-O-(alpha-L-fucosyl)-L-seryl-[protein] + GDP + H(+)</text>
        <dbReference type="Rhea" id="RHEA:63644"/>
        <dbReference type="Rhea" id="RHEA-COMP:9863"/>
        <dbReference type="Rhea" id="RHEA-COMP:17914"/>
        <dbReference type="ChEBI" id="CHEBI:15378"/>
        <dbReference type="ChEBI" id="CHEBI:29999"/>
        <dbReference type="ChEBI" id="CHEBI:57273"/>
        <dbReference type="ChEBI" id="CHEBI:58189"/>
        <dbReference type="ChEBI" id="CHEBI:189632"/>
        <dbReference type="EC" id="2.4.1.221"/>
    </reaction>
    <physiologicalReaction direction="left-to-right" evidence="18">
        <dbReference type="Rhea" id="RHEA:63645"/>
    </physiologicalReaction>
</comment>
<dbReference type="GO" id="GO:0006004">
    <property type="term" value="P:fucose metabolic process"/>
    <property type="evidence" value="ECO:0007669"/>
    <property type="project" value="UniProtKB-KW"/>
</dbReference>
<dbReference type="Gene3D" id="3.40.50.11340">
    <property type="match status" value="1"/>
</dbReference>
<dbReference type="PANTHER" id="PTHR13398">
    <property type="entry name" value="GDP-FUCOSE PROTEIN O-FUCOSYLTRANSFERASE 2"/>
    <property type="match status" value="1"/>
</dbReference>
<dbReference type="PANTHER" id="PTHR13398:SF0">
    <property type="entry name" value="GDP-FUCOSE PROTEIN O-FUCOSYLTRANSFERASE 2"/>
    <property type="match status" value="1"/>
</dbReference>
<evidence type="ECO:0000256" key="15">
    <source>
        <dbReference type="ARBA" id="ARBA00026232"/>
    </source>
</evidence>
<comment type="catalytic activity">
    <reaction evidence="17">
        <text>L-threonyl-[protein] + GDP-beta-L-fucose = 3-O-(alpha-L-fucosyl)-L-threonyl-[protein] + GDP + H(+)</text>
        <dbReference type="Rhea" id="RHEA:70491"/>
        <dbReference type="Rhea" id="RHEA-COMP:11060"/>
        <dbReference type="Rhea" id="RHEA-COMP:17915"/>
        <dbReference type="ChEBI" id="CHEBI:15378"/>
        <dbReference type="ChEBI" id="CHEBI:30013"/>
        <dbReference type="ChEBI" id="CHEBI:57273"/>
        <dbReference type="ChEBI" id="CHEBI:58189"/>
        <dbReference type="ChEBI" id="CHEBI:189631"/>
        <dbReference type="EC" id="2.4.1.221"/>
    </reaction>
    <physiologicalReaction direction="left-to-right" evidence="17">
        <dbReference type="Rhea" id="RHEA:70492"/>
    </physiologicalReaction>
</comment>
<keyword evidence="11" id="KW-0325">Glycoprotein</keyword>
<evidence type="ECO:0000256" key="11">
    <source>
        <dbReference type="ARBA" id="ARBA00023180"/>
    </source>
</evidence>
<evidence type="ECO:0000256" key="13">
    <source>
        <dbReference type="ARBA" id="ARBA00023277"/>
    </source>
</evidence>
<dbReference type="CDD" id="cd11298">
    <property type="entry name" value="O-FucT-2"/>
    <property type="match status" value="1"/>
</dbReference>
<dbReference type="STRING" id="1661398.A0A482VSB4"/>
<evidence type="ECO:0000256" key="7">
    <source>
        <dbReference type="ARBA" id="ARBA00022729"/>
    </source>
</evidence>
<evidence type="ECO:0000313" key="19">
    <source>
        <dbReference type="EMBL" id="RZC35369.1"/>
    </source>
</evidence>
<comment type="similarity">
    <text evidence="14">Belongs to the glycosyltransferase 68 family.</text>
</comment>
<dbReference type="GO" id="GO:0005783">
    <property type="term" value="C:endoplasmic reticulum"/>
    <property type="evidence" value="ECO:0007669"/>
    <property type="project" value="UniProtKB-SubCell"/>
</dbReference>
<dbReference type="FunFam" id="3.40.50.11350:FF:000002">
    <property type="entry name" value="GDP-fucose protein O-fucosyltransferase 2"/>
    <property type="match status" value="1"/>
</dbReference>
<dbReference type="AlphaFoldDB" id="A0A482VSB4"/>
<keyword evidence="7" id="KW-0732">Signal</keyword>
<keyword evidence="8" id="KW-0256">Endoplasmic reticulum</keyword>
<evidence type="ECO:0000256" key="3">
    <source>
        <dbReference type="ARBA" id="ARBA00004922"/>
    </source>
</evidence>
<keyword evidence="5 19" id="KW-0328">Glycosyltransferase</keyword>
<evidence type="ECO:0000256" key="14">
    <source>
        <dbReference type="ARBA" id="ARBA00025803"/>
    </source>
</evidence>
<keyword evidence="6 19" id="KW-0808">Transferase</keyword>
<dbReference type="Gene3D" id="3.40.50.11350">
    <property type="match status" value="1"/>
</dbReference>
<proteinExistence type="inferred from homology"/>
<evidence type="ECO:0000313" key="20">
    <source>
        <dbReference type="Proteomes" id="UP000292052"/>
    </source>
</evidence>
<sequence>MRFAVLAHKLKNSKNANLQTFKLVLPPWSHLVHWKRRDAPEQIPWGLFFDLNSLKSFAPVIEMHEFFHAINRTYNIVIDEVYILQHFEDMFETGNFEDRMKLEKCTKNYQINYFFYKNITSHNVKCLSYHGPATKLSKLLEKSPAKTILLHHAEVALHEMFGNALYWQSRRSMRFSKELHQVAADFRKKFLNSTDVLDNTKLPENWRDEKPKRSAKGGPYLSVHLRRRDFLRGRAHQTPSIESVAKQIVELLKKLNLTQVFIATDATDDEYQELIKRIPTNYKILRYKANSEVKMKYKDGGVAIIDQIICSYARHFVGTYESTFSFRIQEEREILGFPAKATFNCLCKDESECPQPSVWKIVY</sequence>
<evidence type="ECO:0000256" key="18">
    <source>
        <dbReference type="ARBA" id="ARBA00048647"/>
    </source>
</evidence>
<dbReference type="EMBL" id="QDEB01071579">
    <property type="protein sequence ID" value="RZC35369.1"/>
    <property type="molecule type" value="Genomic_DNA"/>
</dbReference>
<evidence type="ECO:0000256" key="17">
    <source>
        <dbReference type="ARBA" id="ARBA00047273"/>
    </source>
</evidence>
<comment type="subcellular location">
    <subcellularLocation>
        <location evidence="1">Endoplasmic reticulum</location>
    </subcellularLocation>
    <subcellularLocation>
        <location evidence="2">Golgi apparatus</location>
    </subcellularLocation>
</comment>
<evidence type="ECO:0000256" key="2">
    <source>
        <dbReference type="ARBA" id="ARBA00004555"/>
    </source>
</evidence>
<evidence type="ECO:0000256" key="9">
    <source>
        <dbReference type="ARBA" id="ARBA00023034"/>
    </source>
</evidence>
<evidence type="ECO:0000256" key="16">
    <source>
        <dbReference type="ARBA" id="ARBA00033083"/>
    </source>
</evidence>
<protein>
    <recommendedName>
        <fullName evidence="15">GDP-fucose protein O-fucosyltransferase 2</fullName>
        <ecNumber evidence="4">2.4.1.221</ecNumber>
    </recommendedName>
    <alternativeName>
        <fullName evidence="16">Peptide-O-fucosyltransferase 2</fullName>
    </alternativeName>
</protein>
<feature type="non-terminal residue" evidence="19">
    <location>
        <position position="363"/>
    </location>
</feature>
<evidence type="ECO:0000256" key="5">
    <source>
        <dbReference type="ARBA" id="ARBA00022676"/>
    </source>
</evidence>
<dbReference type="EC" id="2.4.1.221" evidence="4"/>
<evidence type="ECO:0000256" key="1">
    <source>
        <dbReference type="ARBA" id="ARBA00004240"/>
    </source>
</evidence>
<name>A0A482VSB4_ASBVE</name>
<comment type="pathway">
    <text evidence="3">Protein modification; protein glycosylation.</text>
</comment>
<organism evidence="19 20">
    <name type="scientific">Asbolus verrucosus</name>
    <name type="common">Desert ironclad beetle</name>
    <dbReference type="NCBI Taxonomy" id="1661398"/>
    <lineage>
        <taxon>Eukaryota</taxon>
        <taxon>Metazoa</taxon>
        <taxon>Ecdysozoa</taxon>
        <taxon>Arthropoda</taxon>
        <taxon>Hexapoda</taxon>
        <taxon>Insecta</taxon>
        <taxon>Pterygota</taxon>
        <taxon>Neoptera</taxon>
        <taxon>Endopterygota</taxon>
        <taxon>Coleoptera</taxon>
        <taxon>Polyphaga</taxon>
        <taxon>Cucujiformia</taxon>
        <taxon>Tenebrionidae</taxon>
        <taxon>Pimeliinae</taxon>
        <taxon>Asbolus</taxon>
    </lineage>
</organism>
<keyword evidence="12" id="KW-0294">Fucose metabolism</keyword>
<keyword evidence="13" id="KW-0119">Carbohydrate metabolism</keyword>
<reference evidence="19 20" key="1">
    <citation type="submission" date="2017-03" db="EMBL/GenBank/DDBJ databases">
        <title>Genome of the blue death feigning beetle - Asbolus verrucosus.</title>
        <authorList>
            <person name="Rider S.D."/>
        </authorList>
    </citation>
    <scope>NUCLEOTIDE SEQUENCE [LARGE SCALE GENOMIC DNA]</scope>
    <source>
        <strain evidence="19">Butters</strain>
        <tissue evidence="19">Head and leg muscle</tissue>
    </source>
</reference>
<evidence type="ECO:0000256" key="6">
    <source>
        <dbReference type="ARBA" id="ARBA00022679"/>
    </source>
</evidence>
<dbReference type="GO" id="GO:0005794">
    <property type="term" value="C:Golgi apparatus"/>
    <property type="evidence" value="ECO:0007669"/>
    <property type="project" value="UniProtKB-SubCell"/>
</dbReference>
<keyword evidence="20" id="KW-1185">Reference proteome</keyword>
<dbReference type="GO" id="GO:0046922">
    <property type="term" value="F:peptide-O-fucosyltransferase activity"/>
    <property type="evidence" value="ECO:0007669"/>
    <property type="project" value="UniProtKB-EC"/>
</dbReference>
<keyword evidence="9" id="KW-0333">Golgi apparatus</keyword>
<dbReference type="InterPro" id="IPR045130">
    <property type="entry name" value="OFUT2-like"/>
</dbReference>
<evidence type="ECO:0000256" key="8">
    <source>
        <dbReference type="ARBA" id="ARBA00022824"/>
    </source>
</evidence>
<evidence type="ECO:0000256" key="4">
    <source>
        <dbReference type="ARBA" id="ARBA00012196"/>
    </source>
</evidence>
<accession>A0A482VSB4</accession>
<evidence type="ECO:0000256" key="12">
    <source>
        <dbReference type="ARBA" id="ARBA00023253"/>
    </source>
</evidence>